<evidence type="ECO:0000313" key="2">
    <source>
        <dbReference type="Proteomes" id="UP000076079"/>
    </source>
</evidence>
<protein>
    <recommendedName>
        <fullName evidence="3">Translocation protein TolB</fullName>
    </recommendedName>
</protein>
<dbReference type="InterPro" id="IPR011659">
    <property type="entry name" value="WD40"/>
</dbReference>
<evidence type="ECO:0008006" key="3">
    <source>
        <dbReference type="Google" id="ProtNLM"/>
    </source>
</evidence>
<dbReference type="KEGG" id="abac:LuPra_00784"/>
<sequence>MSPDGRWLLFTSDQSGRDEIYVTSYPAPGAMHKVSRDGGHKAAWNGTSEIVYKFGTEMYAIDVALTPSFRASEPRLLFHGAFPNIPGFDFAVVPGGREFLMLKNREFLQPATTLTVITDFFDDLTRRMPAPGR</sequence>
<dbReference type="EMBL" id="CP015136">
    <property type="protein sequence ID" value="AMY07610.1"/>
    <property type="molecule type" value="Genomic_DNA"/>
</dbReference>
<dbReference type="RefSeq" id="WP_157898704.1">
    <property type="nucleotide sequence ID" value="NZ_CP015136.1"/>
</dbReference>
<organism evidence="1 2">
    <name type="scientific">Luteitalea pratensis</name>
    <dbReference type="NCBI Taxonomy" id="1855912"/>
    <lineage>
        <taxon>Bacteria</taxon>
        <taxon>Pseudomonadati</taxon>
        <taxon>Acidobacteriota</taxon>
        <taxon>Vicinamibacteria</taxon>
        <taxon>Vicinamibacterales</taxon>
        <taxon>Vicinamibacteraceae</taxon>
        <taxon>Luteitalea</taxon>
    </lineage>
</organism>
<evidence type="ECO:0000313" key="1">
    <source>
        <dbReference type="EMBL" id="AMY07610.1"/>
    </source>
</evidence>
<accession>A0A143PH52</accession>
<name>A0A143PH52_LUTPR</name>
<gene>
    <name evidence="1" type="ORF">LuPra_00784</name>
</gene>
<dbReference type="Pfam" id="PF07676">
    <property type="entry name" value="PD40"/>
    <property type="match status" value="1"/>
</dbReference>
<reference evidence="2" key="2">
    <citation type="submission" date="2016-04" db="EMBL/GenBank/DDBJ databases">
        <title>First Complete Genome Sequence of a Subdivision 6 Acidobacterium.</title>
        <authorList>
            <person name="Huang S."/>
            <person name="Vieira S."/>
            <person name="Bunk B."/>
            <person name="Riedel T."/>
            <person name="Sproeer C."/>
            <person name="Overmann J."/>
        </authorList>
    </citation>
    <scope>NUCLEOTIDE SEQUENCE [LARGE SCALE GENOMIC DNA]</scope>
    <source>
        <strain evidence="2">DSM 100886 HEG_-6_39</strain>
    </source>
</reference>
<dbReference type="Proteomes" id="UP000076079">
    <property type="component" value="Chromosome"/>
</dbReference>
<reference evidence="1 2" key="1">
    <citation type="journal article" date="2016" name="Genome Announc.">
        <title>First Complete Genome Sequence of a Subdivision 6 Acidobacterium Strain.</title>
        <authorList>
            <person name="Huang S."/>
            <person name="Vieira S."/>
            <person name="Bunk B."/>
            <person name="Riedel T."/>
            <person name="Sproer C."/>
            <person name="Overmann J."/>
        </authorList>
    </citation>
    <scope>NUCLEOTIDE SEQUENCE [LARGE SCALE GENOMIC DNA]</scope>
    <source>
        <strain evidence="2">DSM 100886 HEG_-6_39</strain>
    </source>
</reference>
<dbReference type="InterPro" id="IPR011042">
    <property type="entry name" value="6-blade_b-propeller_TolB-like"/>
</dbReference>
<dbReference type="Gene3D" id="2.120.10.30">
    <property type="entry name" value="TolB, C-terminal domain"/>
    <property type="match status" value="1"/>
</dbReference>
<proteinExistence type="predicted"/>
<dbReference type="AlphaFoldDB" id="A0A143PH52"/>
<keyword evidence="2" id="KW-1185">Reference proteome</keyword>